<gene>
    <name evidence="12" type="ORF">DPMN_106344</name>
</gene>
<dbReference type="Gene3D" id="1.10.150.20">
    <property type="entry name" value="5' to 3' exonuclease, C-terminal subdomain"/>
    <property type="match status" value="1"/>
</dbReference>
<feature type="domain" description="XPG N-terminal" evidence="11">
    <location>
        <begin position="1"/>
        <end position="96"/>
    </location>
</feature>
<dbReference type="EMBL" id="JAIWYP010000004">
    <property type="protein sequence ID" value="KAH3833042.1"/>
    <property type="molecule type" value="Genomic_DNA"/>
</dbReference>
<keyword evidence="3" id="KW-0479">Metal-binding</keyword>
<comment type="similarity">
    <text evidence="9">Belongs to the XPG/RAD2 endonuclease family. GEN subfamily.</text>
</comment>
<evidence type="ECO:0000313" key="13">
    <source>
        <dbReference type="Proteomes" id="UP000828390"/>
    </source>
</evidence>
<sequence>MGVHGLWEILSPASEVSVPLTTLRGQTVAVDLSAWIMEFTGVAAPPGKHYLMNRSLFYRTTSLLGMGVKLVFVLDGRAPDIKEAALLDRQEAQTGSTASVNLDRPGLKVANSQCVEMLRCLGVPCIQSPGEAEAMCAYLNKAGLVNGCFTEDGDFFLYGGKTLYKNIQKNGKTYMADKYTDVSIDNKLGLGQNDLLALGLLLGCDYDKEGVRGVGTKKGLDLVKHFKDKGLDALDRLKGWAANKTLDELEQRLATPVKANSHCTLCSHLGKSTSHTRLGCTVCETDTGCQPGSKLCPCQACLNKLIEHENKLELTIRRKALDMKPAFPNMKIVQEFTMGTRTCMVTSSALELSNVHFENLIKCLNSTLRWDRAEALKNIVPFLIQYEMHRNGNEGKMFSPTRIVGKCKDNHTSCLEVEWDKTDVNTWAGESHATGVKVKVTRELLTLRYPALVEKYEEDQVKRPPKGSRKGKITAEIPGQTTLHQFFAIKKKKLDFSS</sequence>
<dbReference type="PANTHER" id="PTHR11081:SF70">
    <property type="entry name" value="FLAP ENDONUCLEASE GEN HOMOLOG 1"/>
    <property type="match status" value="1"/>
</dbReference>
<dbReference type="FunFam" id="1.10.150.20:FF:000030">
    <property type="entry name" value="Flap endonuclease GEN-like 1"/>
    <property type="match status" value="1"/>
</dbReference>
<keyword evidence="13" id="KW-1185">Reference proteome</keyword>
<dbReference type="PRINTS" id="PR00853">
    <property type="entry name" value="XPGRADSUPER"/>
</dbReference>
<dbReference type="Gene3D" id="3.40.50.1010">
    <property type="entry name" value="5'-nuclease"/>
    <property type="match status" value="1"/>
</dbReference>
<comment type="cofactor">
    <cofactor evidence="1">
        <name>Mg(2+)</name>
        <dbReference type="ChEBI" id="CHEBI:18420"/>
    </cofactor>
</comment>
<dbReference type="Pfam" id="PF00867">
    <property type="entry name" value="XPG_I"/>
    <property type="match status" value="1"/>
</dbReference>
<dbReference type="AlphaFoldDB" id="A0A9D4QJV4"/>
<evidence type="ECO:0000256" key="1">
    <source>
        <dbReference type="ARBA" id="ARBA00001946"/>
    </source>
</evidence>
<feature type="domain" description="XPG-I" evidence="10">
    <location>
        <begin position="119"/>
        <end position="190"/>
    </location>
</feature>
<evidence type="ECO:0000256" key="4">
    <source>
        <dbReference type="ARBA" id="ARBA00022759"/>
    </source>
</evidence>
<dbReference type="GO" id="GO:0017108">
    <property type="term" value="F:5'-flap endonuclease activity"/>
    <property type="evidence" value="ECO:0007669"/>
    <property type="project" value="TreeGrafter"/>
</dbReference>
<dbReference type="InterPro" id="IPR029060">
    <property type="entry name" value="PIN-like_dom_sf"/>
</dbReference>
<dbReference type="GO" id="GO:0006281">
    <property type="term" value="P:DNA repair"/>
    <property type="evidence" value="ECO:0007669"/>
    <property type="project" value="UniProtKB-KW"/>
</dbReference>
<dbReference type="GO" id="GO:0000400">
    <property type="term" value="F:four-way junction DNA binding"/>
    <property type="evidence" value="ECO:0007669"/>
    <property type="project" value="UniProtKB-ARBA"/>
</dbReference>
<dbReference type="SUPFAM" id="SSF88723">
    <property type="entry name" value="PIN domain-like"/>
    <property type="match status" value="1"/>
</dbReference>
<reference evidence="12" key="2">
    <citation type="submission" date="2020-11" db="EMBL/GenBank/DDBJ databases">
        <authorList>
            <person name="McCartney M.A."/>
            <person name="Auch B."/>
            <person name="Kono T."/>
            <person name="Mallez S."/>
            <person name="Becker A."/>
            <person name="Gohl D.M."/>
            <person name="Silverstein K.A.T."/>
            <person name="Koren S."/>
            <person name="Bechman K.B."/>
            <person name="Herman A."/>
            <person name="Abrahante J.E."/>
            <person name="Garbe J."/>
        </authorList>
    </citation>
    <scope>NUCLEOTIDE SEQUENCE</scope>
    <source>
        <strain evidence="12">Duluth1</strain>
        <tissue evidence="12">Whole animal</tissue>
    </source>
</reference>
<evidence type="ECO:0000256" key="9">
    <source>
        <dbReference type="ARBA" id="ARBA00038112"/>
    </source>
</evidence>
<name>A0A9D4QJV4_DREPO</name>
<evidence type="ECO:0000256" key="7">
    <source>
        <dbReference type="ARBA" id="ARBA00022842"/>
    </source>
</evidence>
<dbReference type="CDD" id="cd09869">
    <property type="entry name" value="PIN_GEN1"/>
    <property type="match status" value="1"/>
</dbReference>
<keyword evidence="4" id="KW-0255">Endonuclease</keyword>
<evidence type="ECO:0000259" key="11">
    <source>
        <dbReference type="SMART" id="SM00485"/>
    </source>
</evidence>
<organism evidence="12 13">
    <name type="scientific">Dreissena polymorpha</name>
    <name type="common">Zebra mussel</name>
    <name type="synonym">Mytilus polymorpha</name>
    <dbReference type="NCBI Taxonomy" id="45954"/>
    <lineage>
        <taxon>Eukaryota</taxon>
        <taxon>Metazoa</taxon>
        <taxon>Spiralia</taxon>
        <taxon>Lophotrochozoa</taxon>
        <taxon>Mollusca</taxon>
        <taxon>Bivalvia</taxon>
        <taxon>Autobranchia</taxon>
        <taxon>Heteroconchia</taxon>
        <taxon>Euheterodonta</taxon>
        <taxon>Imparidentia</taxon>
        <taxon>Neoheterodontei</taxon>
        <taxon>Myida</taxon>
        <taxon>Dreissenoidea</taxon>
        <taxon>Dreissenidae</taxon>
        <taxon>Dreissena</taxon>
    </lineage>
</organism>
<protein>
    <submittedName>
        <fullName evidence="12">Uncharacterized protein</fullName>
    </submittedName>
</protein>
<dbReference type="PANTHER" id="PTHR11081">
    <property type="entry name" value="FLAP ENDONUCLEASE FAMILY MEMBER"/>
    <property type="match status" value="1"/>
</dbReference>
<dbReference type="Pfam" id="PF00752">
    <property type="entry name" value="XPG_N"/>
    <property type="match status" value="1"/>
</dbReference>
<evidence type="ECO:0000256" key="5">
    <source>
        <dbReference type="ARBA" id="ARBA00022763"/>
    </source>
</evidence>
<dbReference type="InterPro" id="IPR036279">
    <property type="entry name" value="5-3_exonuclease_C_sf"/>
</dbReference>
<dbReference type="GO" id="GO:0008821">
    <property type="term" value="F:crossover junction DNA endonuclease activity"/>
    <property type="evidence" value="ECO:0007669"/>
    <property type="project" value="UniProtKB-ARBA"/>
</dbReference>
<dbReference type="OrthoDB" id="2959108at2759"/>
<keyword evidence="8" id="KW-0234">DNA repair</keyword>
<dbReference type="SMART" id="SM00485">
    <property type="entry name" value="XPGN"/>
    <property type="match status" value="1"/>
</dbReference>
<evidence type="ECO:0000256" key="6">
    <source>
        <dbReference type="ARBA" id="ARBA00022801"/>
    </source>
</evidence>
<dbReference type="InterPro" id="IPR006086">
    <property type="entry name" value="XPG-I_dom"/>
</dbReference>
<proteinExistence type="inferred from homology"/>
<keyword evidence="2" id="KW-0540">Nuclease</keyword>
<keyword evidence="5" id="KW-0227">DNA damage</keyword>
<evidence type="ECO:0000256" key="3">
    <source>
        <dbReference type="ARBA" id="ARBA00022723"/>
    </source>
</evidence>
<keyword evidence="6" id="KW-0378">Hydrolase</keyword>
<dbReference type="GO" id="GO:0046872">
    <property type="term" value="F:metal ion binding"/>
    <property type="evidence" value="ECO:0007669"/>
    <property type="project" value="UniProtKB-KW"/>
</dbReference>
<evidence type="ECO:0000259" key="10">
    <source>
        <dbReference type="SMART" id="SM00484"/>
    </source>
</evidence>
<keyword evidence="7" id="KW-0460">Magnesium</keyword>
<dbReference type="SMART" id="SM00484">
    <property type="entry name" value="XPGI"/>
    <property type="match status" value="1"/>
</dbReference>
<accession>A0A9D4QJV4</accession>
<dbReference type="InterPro" id="IPR006084">
    <property type="entry name" value="XPG/Rad2"/>
</dbReference>
<comment type="caution">
    <text evidence="12">The sequence shown here is derived from an EMBL/GenBank/DDBJ whole genome shotgun (WGS) entry which is preliminary data.</text>
</comment>
<evidence type="ECO:0000256" key="2">
    <source>
        <dbReference type="ARBA" id="ARBA00022722"/>
    </source>
</evidence>
<dbReference type="SUPFAM" id="SSF47807">
    <property type="entry name" value="5' to 3' exonuclease, C-terminal subdomain"/>
    <property type="match status" value="1"/>
</dbReference>
<dbReference type="Proteomes" id="UP000828390">
    <property type="component" value="Unassembled WGS sequence"/>
</dbReference>
<dbReference type="InterPro" id="IPR006085">
    <property type="entry name" value="XPG_DNA_repair_N"/>
</dbReference>
<evidence type="ECO:0000256" key="8">
    <source>
        <dbReference type="ARBA" id="ARBA00023204"/>
    </source>
</evidence>
<reference evidence="12" key="1">
    <citation type="journal article" date="2019" name="bioRxiv">
        <title>The Genome of the Zebra Mussel, Dreissena polymorpha: A Resource for Invasive Species Research.</title>
        <authorList>
            <person name="McCartney M.A."/>
            <person name="Auch B."/>
            <person name="Kono T."/>
            <person name="Mallez S."/>
            <person name="Zhang Y."/>
            <person name="Obille A."/>
            <person name="Becker A."/>
            <person name="Abrahante J.E."/>
            <person name="Garbe J."/>
            <person name="Badalamenti J.P."/>
            <person name="Herman A."/>
            <person name="Mangelson H."/>
            <person name="Liachko I."/>
            <person name="Sullivan S."/>
            <person name="Sone E.D."/>
            <person name="Koren S."/>
            <person name="Silverstein K.A.T."/>
            <person name="Beckman K.B."/>
            <person name="Gohl D.M."/>
        </authorList>
    </citation>
    <scope>NUCLEOTIDE SEQUENCE</scope>
    <source>
        <strain evidence="12">Duluth1</strain>
        <tissue evidence="12">Whole animal</tissue>
    </source>
</reference>
<evidence type="ECO:0000313" key="12">
    <source>
        <dbReference type="EMBL" id="KAH3833042.1"/>
    </source>
</evidence>